<name>A0AAV1DZW1_OLDCO</name>
<protein>
    <submittedName>
        <fullName evidence="2">OLC1v1014111C2</fullName>
    </submittedName>
</protein>
<keyword evidence="1" id="KW-0812">Transmembrane</keyword>
<dbReference type="GO" id="GO:0045046">
    <property type="term" value="P:protein import into peroxisome membrane"/>
    <property type="evidence" value="ECO:0007669"/>
    <property type="project" value="TreeGrafter"/>
</dbReference>
<dbReference type="Pfam" id="PF04882">
    <property type="entry name" value="Peroxin-3"/>
    <property type="match status" value="1"/>
</dbReference>
<dbReference type="PANTHER" id="PTHR28080">
    <property type="entry name" value="PEROXISOMAL BIOGENESIS FACTOR 3"/>
    <property type="match status" value="1"/>
</dbReference>
<evidence type="ECO:0000256" key="1">
    <source>
        <dbReference type="SAM" id="Phobius"/>
    </source>
</evidence>
<feature type="transmembrane region" description="Helical" evidence="1">
    <location>
        <begin position="12"/>
        <end position="29"/>
    </location>
</feature>
<accession>A0AAV1DZW1</accession>
<dbReference type="GO" id="GO:0030674">
    <property type="term" value="F:protein-macromolecule adaptor activity"/>
    <property type="evidence" value="ECO:0007669"/>
    <property type="project" value="TreeGrafter"/>
</dbReference>
<keyword evidence="3" id="KW-1185">Reference proteome</keyword>
<keyword evidence="1" id="KW-1133">Transmembrane helix</keyword>
<evidence type="ECO:0000313" key="2">
    <source>
        <dbReference type="EMBL" id="CAI9113499.1"/>
    </source>
</evidence>
<keyword evidence="1" id="KW-0472">Membrane</keyword>
<dbReference type="GO" id="GO:0005778">
    <property type="term" value="C:peroxisomal membrane"/>
    <property type="evidence" value="ECO:0007669"/>
    <property type="project" value="InterPro"/>
</dbReference>
<sequence>MWDLWRRHKRKVYVTLGVLGSGYFLYKLYDAHKRRISDLETEFARQRENEELIKAQLQAHFDNIQKIADSATLPHVMQQLSIRVADELDLAPLTERLMKGKGQPNALTAAEKLDLWDRLKILSFTRMVLSLWSMTILNLFIRVQVNILGRHLYIDTARGLGNSDLIEEADLIDRDDEQQFLAIADFLSNYEVPALAAIVEAATSEVLKGKQLKDFFSSSVLHDTIVQILDTFMSTRNPHQWLRYLIPDDPRMYKFLKTPEIDSEDHSRVSKFEQLTDETRAVLSSAEFGNILDVSLRVLVDAVVEEIDIQSGIPLAKLIPRIAQMGQNMLEEPSRQRYIQIVRNIPEVELFFTLLYSSMPFNSVAD</sequence>
<organism evidence="2 3">
    <name type="scientific">Oldenlandia corymbosa var. corymbosa</name>
    <dbReference type="NCBI Taxonomy" id="529605"/>
    <lineage>
        <taxon>Eukaryota</taxon>
        <taxon>Viridiplantae</taxon>
        <taxon>Streptophyta</taxon>
        <taxon>Embryophyta</taxon>
        <taxon>Tracheophyta</taxon>
        <taxon>Spermatophyta</taxon>
        <taxon>Magnoliopsida</taxon>
        <taxon>eudicotyledons</taxon>
        <taxon>Gunneridae</taxon>
        <taxon>Pentapetalae</taxon>
        <taxon>asterids</taxon>
        <taxon>lamiids</taxon>
        <taxon>Gentianales</taxon>
        <taxon>Rubiaceae</taxon>
        <taxon>Rubioideae</taxon>
        <taxon>Spermacoceae</taxon>
        <taxon>Hedyotis-Oldenlandia complex</taxon>
        <taxon>Oldenlandia</taxon>
    </lineage>
</organism>
<dbReference type="EMBL" id="OX459124">
    <property type="protein sequence ID" value="CAI9113499.1"/>
    <property type="molecule type" value="Genomic_DNA"/>
</dbReference>
<gene>
    <name evidence="2" type="ORF">OLC1_LOCUS20501</name>
</gene>
<dbReference type="AlphaFoldDB" id="A0AAV1DZW1"/>
<dbReference type="PANTHER" id="PTHR28080:SF1">
    <property type="entry name" value="PEROXISOMAL BIOGENESIS FACTOR 3"/>
    <property type="match status" value="1"/>
</dbReference>
<proteinExistence type="predicted"/>
<evidence type="ECO:0000313" key="3">
    <source>
        <dbReference type="Proteomes" id="UP001161247"/>
    </source>
</evidence>
<dbReference type="Proteomes" id="UP001161247">
    <property type="component" value="Chromosome 7"/>
</dbReference>
<reference evidence="2" key="1">
    <citation type="submission" date="2023-03" db="EMBL/GenBank/DDBJ databases">
        <authorList>
            <person name="Julca I."/>
        </authorList>
    </citation>
    <scope>NUCLEOTIDE SEQUENCE</scope>
</reference>
<dbReference type="InterPro" id="IPR006966">
    <property type="entry name" value="Peroxin-3"/>
</dbReference>